<evidence type="ECO:0000256" key="1">
    <source>
        <dbReference type="SAM" id="Phobius"/>
    </source>
</evidence>
<keyword evidence="3" id="KW-1185">Reference proteome</keyword>
<reference evidence="2" key="2">
    <citation type="submission" date="2021-02" db="EMBL/GenBank/DDBJ databases">
        <authorList>
            <person name="Kimball J.A."/>
            <person name="Haas M.W."/>
            <person name="Macchietto M."/>
            <person name="Kono T."/>
            <person name="Duquette J."/>
            <person name="Shao M."/>
        </authorList>
    </citation>
    <scope>NUCLEOTIDE SEQUENCE</scope>
    <source>
        <tissue evidence="2">Fresh leaf tissue</tissue>
    </source>
</reference>
<evidence type="ECO:0000313" key="2">
    <source>
        <dbReference type="EMBL" id="KAG8043228.1"/>
    </source>
</evidence>
<accession>A0A8J5QZH9</accession>
<keyword evidence="1" id="KW-0812">Transmembrane</keyword>
<sequence>MMLDLGDADGKLCLHGSMVAIAIIGGKYCIVVIAVAALAERASKAKRAKILVVYAAIVDTVGQVFNKLLDGIDDNVEGDGMMIA</sequence>
<dbReference type="AlphaFoldDB" id="A0A8J5QZH9"/>
<reference evidence="2" key="1">
    <citation type="journal article" date="2021" name="bioRxiv">
        <title>Whole Genome Assembly and Annotation of Northern Wild Rice, Zizania palustris L., Supports a Whole Genome Duplication in the Zizania Genus.</title>
        <authorList>
            <person name="Haas M."/>
            <person name="Kono T."/>
            <person name="Macchietto M."/>
            <person name="Millas R."/>
            <person name="McGilp L."/>
            <person name="Shao M."/>
            <person name="Duquette J."/>
            <person name="Hirsch C.N."/>
            <person name="Kimball J."/>
        </authorList>
    </citation>
    <scope>NUCLEOTIDE SEQUENCE</scope>
    <source>
        <tissue evidence="2">Fresh leaf tissue</tissue>
    </source>
</reference>
<dbReference type="EMBL" id="JAAALK010001092">
    <property type="protein sequence ID" value="KAG8043228.1"/>
    <property type="molecule type" value="Genomic_DNA"/>
</dbReference>
<feature type="transmembrane region" description="Helical" evidence="1">
    <location>
        <begin position="20"/>
        <end position="39"/>
    </location>
</feature>
<organism evidence="2 3">
    <name type="scientific">Zizania palustris</name>
    <name type="common">Northern wild rice</name>
    <dbReference type="NCBI Taxonomy" id="103762"/>
    <lineage>
        <taxon>Eukaryota</taxon>
        <taxon>Viridiplantae</taxon>
        <taxon>Streptophyta</taxon>
        <taxon>Embryophyta</taxon>
        <taxon>Tracheophyta</taxon>
        <taxon>Spermatophyta</taxon>
        <taxon>Magnoliopsida</taxon>
        <taxon>Liliopsida</taxon>
        <taxon>Poales</taxon>
        <taxon>Poaceae</taxon>
        <taxon>BOP clade</taxon>
        <taxon>Oryzoideae</taxon>
        <taxon>Oryzeae</taxon>
        <taxon>Zizaniinae</taxon>
        <taxon>Zizania</taxon>
    </lineage>
</organism>
<dbReference type="Proteomes" id="UP000729402">
    <property type="component" value="Unassembled WGS sequence"/>
</dbReference>
<proteinExistence type="predicted"/>
<comment type="caution">
    <text evidence="2">The sequence shown here is derived from an EMBL/GenBank/DDBJ whole genome shotgun (WGS) entry which is preliminary data.</text>
</comment>
<gene>
    <name evidence="2" type="ORF">GUJ93_ZPchr0111g33298</name>
</gene>
<keyword evidence="1" id="KW-0472">Membrane</keyword>
<protein>
    <submittedName>
        <fullName evidence="2">Uncharacterized protein</fullName>
    </submittedName>
</protein>
<evidence type="ECO:0000313" key="3">
    <source>
        <dbReference type="Proteomes" id="UP000729402"/>
    </source>
</evidence>
<keyword evidence="1" id="KW-1133">Transmembrane helix</keyword>
<name>A0A8J5QZH9_ZIZPA</name>